<name>A0A8J5GP92_ZINOF</name>
<dbReference type="GO" id="GO:0003676">
    <property type="term" value="F:nucleic acid binding"/>
    <property type="evidence" value="ECO:0007669"/>
    <property type="project" value="InterPro"/>
</dbReference>
<dbReference type="EMBL" id="JACMSC010000008">
    <property type="protein sequence ID" value="KAG6510097.1"/>
    <property type="molecule type" value="Genomic_DNA"/>
</dbReference>
<evidence type="ECO:0000256" key="6">
    <source>
        <dbReference type="ARBA" id="ARBA00022918"/>
    </source>
</evidence>
<dbReference type="Gene3D" id="3.30.420.10">
    <property type="entry name" value="Ribonuclease H-like superfamily/Ribonuclease H"/>
    <property type="match status" value="1"/>
</dbReference>
<proteinExistence type="predicted"/>
<keyword evidence="5" id="KW-0378">Hydrolase</keyword>
<sequence>MGRASGVGRGCIASGNHRASRMARRAPAAPLSPFARGAKQWKGIAFPLGFTALAAFFHSFSSARGPFPHTLKFRAGCLQDISYSKPEQVIGTIQDISKEVKTLVQTLPDLELPHENAYIIIETDGSMEGWGGVCKWKQAKYDPKKTEKICAYASGKFSIIKSIIDAEIHACMEALSAMKIHYLDKKEITLRTDYHAIIKFFNKSVSNKPSRVRWITFTDYITGTGVDIKYEHIEGVNNELADALSRLVHHIANKATLSEDHIQLLGQVGDSVEETQDASDTIKGVLGRTIMALFTKVTPVNDTGN</sequence>
<dbReference type="PROSITE" id="PS50879">
    <property type="entry name" value="RNASE_H_1"/>
    <property type="match status" value="1"/>
</dbReference>
<dbReference type="GO" id="GO:0004523">
    <property type="term" value="F:RNA-DNA hybrid ribonuclease activity"/>
    <property type="evidence" value="ECO:0007669"/>
    <property type="project" value="InterPro"/>
</dbReference>
<dbReference type="InterPro" id="IPR036397">
    <property type="entry name" value="RNaseH_sf"/>
</dbReference>
<dbReference type="InterPro" id="IPR041373">
    <property type="entry name" value="RT_RNaseH"/>
</dbReference>
<protein>
    <recommendedName>
        <fullName evidence="7">RNase H type-1 domain-containing protein</fullName>
    </recommendedName>
</protein>
<evidence type="ECO:0000313" key="9">
    <source>
        <dbReference type="Proteomes" id="UP000734854"/>
    </source>
</evidence>
<organism evidence="8 9">
    <name type="scientific">Zingiber officinale</name>
    <name type="common">Ginger</name>
    <name type="synonym">Amomum zingiber</name>
    <dbReference type="NCBI Taxonomy" id="94328"/>
    <lineage>
        <taxon>Eukaryota</taxon>
        <taxon>Viridiplantae</taxon>
        <taxon>Streptophyta</taxon>
        <taxon>Embryophyta</taxon>
        <taxon>Tracheophyta</taxon>
        <taxon>Spermatophyta</taxon>
        <taxon>Magnoliopsida</taxon>
        <taxon>Liliopsida</taxon>
        <taxon>Zingiberales</taxon>
        <taxon>Zingiberaceae</taxon>
        <taxon>Zingiber</taxon>
    </lineage>
</organism>
<dbReference type="Proteomes" id="UP000734854">
    <property type="component" value="Unassembled WGS sequence"/>
</dbReference>
<dbReference type="InterPro" id="IPR043502">
    <property type="entry name" value="DNA/RNA_pol_sf"/>
</dbReference>
<keyword evidence="4" id="KW-0255">Endonuclease</keyword>
<evidence type="ECO:0000313" key="8">
    <source>
        <dbReference type="EMBL" id="KAG6510097.1"/>
    </source>
</evidence>
<evidence type="ECO:0000256" key="4">
    <source>
        <dbReference type="ARBA" id="ARBA00022759"/>
    </source>
</evidence>
<dbReference type="Pfam" id="PF17917">
    <property type="entry name" value="RT_RNaseH"/>
    <property type="match status" value="1"/>
</dbReference>
<keyword evidence="6" id="KW-0695">RNA-directed DNA polymerase</keyword>
<gene>
    <name evidence="8" type="ORF">ZIOFF_028105</name>
</gene>
<keyword evidence="1" id="KW-0808">Transferase</keyword>
<dbReference type="GO" id="GO:0003964">
    <property type="term" value="F:RNA-directed DNA polymerase activity"/>
    <property type="evidence" value="ECO:0007669"/>
    <property type="project" value="UniProtKB-KW"/>
</dbReference>
<dbReference type="AlphaFoldDB" id="A0A8J5GP92"/>
<evidence type="ECO:0000256" key="2">
    <source>
        <dbReference type="ARBA" id="ARBA00022695"/>
    </source>
</evidence>
<dbReference type="SUPFAM" id="SSF56672">
    <property type="entry name" value="DNA/RNA polymerases"/>
    <property type="match status" value="1"/>
</dbReference>
<reference evidence="8 9" key="1">
    <citation type="submission" date="2020-08" db="EMBL/GenBank/DDBJ databases">
        <title>Plant Genome Project.</title>
        <authorList>
            <person name="Zhang R.-G."/>
        </authorList>
    </citation>
    <scope>NUCLEOTIDE SEQUENCE [LARGE SCALE GENOMIC DNA]</scope>
    <source>
        <tissue evidence="8">Rhizome</tissue>
    </source>
</reference>
<comment type="caution">
    <text evidence="8">The sequence shown here is derived from an EMBL/GenBank/DDBJ whole genome shotgun (WGS) entry which is preliminary data.</text>
</comment>
<keyword evidence="9" id="KW-1185">Reference proteome</keyword>
<dbReference type="InterPro" id="IPR002156">
    <property type="entry name" value="RNaseH_domain"/>
</dbReference>
<evidence type="ECO:0000256" key="3">
    <source>
        <dbReference type="ARBA" id="ARBA00022722"/>
    </source>
</evidence>
<accession>A0A8J5GP92</accession>
<keyword evidence="3" id="KW-0540">Nuclease</keyword>
<keyword evidence="2" id="KW-0548">Nucleotidyltransferase</keyword>
<feature type="domain" description="RNase H type-1" evidence="7">
    <location>
        <begin position="115"/>
        <end position="257"/>
    </location>
</feature>
<evidence type="ECO:0000256" key="5">
    <source>
        <dbReference type="ARBA" id="ARBA00022801"/>
    </source>
</evidence>
<evidence type="ECO:0000256" key="1">
    <source>
        <dbReference type="ARBA" id="ARBA00022679"/>
    </source>
</evidence>
<evidence type="ECO:0000259" key="7">
    <source>
        <dbReference type="PROSITE" id="PS50879"/>
    </source>
</evidence>